<dbReference type="Proteomes" id="UP000737018">
    <property type="component" value="Unassembled WGS sequence"/>
</dbReference>
<proteinExistence type="predicted"/>
<comment type="caution">
    <text evidence="2">The sequence shown here is derived from an EMBL/GenBank/DDBJ whole genome shotgun (WGS) entry which is preliminary data.</text>
</comment>
<evidence type="ECO:0000313" key="3">
    <source>
        <dbReference type="Proteomes" id="UP000737018"/>
    </source>
</evidence>
<organism evidence="2 3">
    <name type="scientific">Castanea mollissima</name>
    <name type="common">Chinese chestnut</name>
    <dbReference type="NCBI Taxonomy" id="60419"/>
    <lineage>
        <taxon>Eukaryota</taxon>
        <taxon>Viridiplantae</taxon>
        <taxon>Streptophyta</taxon>
        <taxon>Embryophyta</taxon>
        <taxon>Tracheophyta</taxon>
        <taxon>Spermatophyta</taxon>
        <taxon>Magnoliopsida</taxon>
        <taxon>eudicotyledons</taxon>
        <taxon>Gunneridae</taxon>
        <taxon>Pentapetalae</taxon>
        <taxon>rosids</taxon>
        <taxon>fabids</taxon>
        <taxon>Fagales</taxon>
        <taxon>Fagaceae</taxon>
        <taxon>Castanea</taxon>
    </lineage>
</organism>
<keyword evidence="3" id="KW-1185">Reference proteome</keyword>
<evidence type="ECO:0000256" key="1">
    <source>
        <dbReference type="SAM" id="MobiDB-lite"/>
    </source>
</evidence>
<protein>
    <submittedName>
        <fullName evidence="2">Uncharacterized protein</fullName>
    </submittedName>
</protein>
<feature type="region of interest" description="Disordered" evidence="1">
    <location>
        <begin position="43"/>
        <end position="83"/>
    </location>
</feature>
<sequence>MVDQVILDRYGNFQDQRTDLATQMKGDQVPPELDVDNEVQVSTTASTFKHPESTIESKQQEASILEESSTVNEDPNLDEVQNC</sequence>
<evidence type="ECO:0000313" key="2">
    <source>
        <dbReference type="EMBL" id="KAF3970733.1"/>
    </source>
</evidence>
<dbReference type="AlphaFoldDB" id="A0A8J4RWS5"/>
<dbReference type="EMBL" id="JRKL02000503">
    <property type="protein sequence ID" value="KAF3970733.1"/>
    <property type="molecule type" value="Genomic_DNA"/>
</dbReference>
<gene>
    <name evidence="2" type="ORF">CMV_005593</name>
</gene>
<accession>A0A8J4RWS5</accession>
<name>A0A8J4RWS5_9ROSI</name>
<reference evidence="2" key="1">
    <citation type="submission" date="2020-03" db="EMBL/GenBank/DDBJ databases">
        <title>Castanea mollissima Vanexum genome sequencing.</title>
        <authorList>
            <person name="Staton M."/>
        </authorList>
    </citation>
    <scope>NUCLEOTIDE SEQUENCE</scope>
    <source>
        <tissue evidence="2">Leaf</tissue>
    </source>
</reference>
<feature type="compositionally biased region" description="Basic and acidic residues" evidence="1">
    <location>
        <begin position="49"/>
        <end position="59"/>
    </location>
</feature>
<feature type="compositionally biased region" description="Polar residues" evidence="1">
    <location>
        <begin position="60"/>
        <end position="83"/>
    </location>
</feature>